<evidence type="ECO:0000313" key="1">
    <source>
        <dbReference type="EMBL" id="KAJ9596429.1"/>
    </source>
</evidence>
<gene>
    <name evidence="1" type="ORF">L9F63_012547</name>
</gene>
<reference evidence="1" key="1">
    <citation type="journal article" date="2023" name="IScience">
        <title>Live-bearing cockroach genome reveals convergent evolutionary mechanisms linked to viviparity in insects and beyond.</title>
        <authorList>
            <person name="Fouks B."/>
            <person name="Harrison M.C."/>
            <person name="Mikhailova A.A."/>
            <person name="Marchal E."/>
            <person name="English S."/>
            <person name="Carruthers M."/>
            <person name="Jennings E.C."/>
            <person name="Chiamaka E.L."/>
            <person name="Frigard R.A."/>
            <person name="Pippel M."/>
            <person name="Attardo G.M."/>
            <person name="Benoit J.B."/>
            <person name="Bornberg-Bauer E."/>
            <person name="Tobe S.S."/>
        </authorList>
    </citation>
    <scope>NUCLEOTIDE SEQUENCE</scope>
    <source>
        <strain evidence="1">Stay&amp;Tobe</strain>
    </source>
</reference>
<protein>
    <submittedName>
        <fullName evidence="1">Uncharacterized protein</fullName>
    </submittedName>
</protein>
<dbReference type="AlphaFoldDB" id="A0AAD8ENM6"/>
<feature type="non-terminal residue" evidence="1">
    <location>
        <position position="1"/>
    </location>
</feature>
<sequence>DTILFQRYFLLIICTSTGSSQALYHKTLFLTTSGSYKQVINSLMRLLIFQVFSIIMAV</sequence>
<keyword evidence="2" id="KW-1185">Reference proteome</keyword>
<feature type="non-terminal residue" evidence="1">
    <location>
        <position position="58"/>
    </location>
</feature>
<reference evidence="1" key="2">
    <citation type="submission" date="2023-05" db="EMBL/GenBank/DDBJ databases">
        <authorList>
            <person name="Fouks B."/>
        </authorList>
    </citation>
    <scope>NUCLEOTIDE SEQUENCE</scope>
    <source>
        <strain evidence="1">Stay&amp;Tobe</strain>
        <tissue evidence="1">Testes</tissue>
    </source>
</reference>
<dbReference type="EMBL" id="JASPKZ010001989">
    <property type="protein sequence ID" value="KAJ9596429.1"/>
    <property type="molecule type" value="Genomic_DNA"/>
</dbReference>
<proteinExistence type="predicted"/>
<dbReference type="Proteomes" id="UP001233999">
    <property type="component" value="Unassembled WGS sequence"/>
</dbReference>
<comment type="caution">
    <text evidence="1">The sequence shown here is derived from an EMBL/GenBank/DDBJ whole genome shotgun (WGS) entry which is preliminary data.</text>
</comment>
<evidence type="ECO:0000313" key="2">
    <source>
        <dbReference type="Proteomes" id="UP001233999"/>
    </source>
</evidence>
<name>A0AAD8ENM6_DIPPU</name>
<organism evidence="1 2">
    <name type="scientific">Diploptera punctata</name>
    <name type="common">Pacific beetle cockroach</name>
    <dbReference type="NCBI Taxonomy" id="6984"/>
    <lineage>
        <taxon>Eukaryota</taxon>
        <taxon>Metazoa</taxon>
        <taxon>Ecdysozoa</taxon>
        <taxon>Arthropoda</taxon>
        <taxon>Hexapoda</taxon>
        <taxon>Insecta</taxon>
        <taxon>Pterygota</taxon>
        <taxon>Neoptera</taxon>
        <taxon>Polyneoptera</taxon>
        <taxon>Dictyoptera</taxon>
        <taxon>Blattodea</taxon>
        <taxon>Blaberoidea</taxon>
        <taxon>Blaberidae</taxon>
        <taxon>Diplopterinae</taxon>
        <taxon>Diploptera</taxon>
    </lineage>
</organism>
<accession>A0AAD8ENM6</accession>